<evidence type="ECO:0000313" key="2">
    <source>
        <dbReference type="EMBL" id="PTB17910.1"/>
    </source>
</evidence>
<evidence type="ECO:0000313" key="3">
    <source>
        <dbReference type="Proteomes" id="UP000240638"/>
    </source>
</evidence>
<keyword evidence="1" id="KW-0732">Signal</keyword>
<reference evidence="2 3" key="1">
    <citation type="submission" date="2018-03" db="EMBL/GenBank/DDBJ databases">
        <title>Whole genome analyses suggest that Burkholderia sensu lato contains two further novel genera in the rhizoxinica-symbiotica group Mycetohabitans gen. nov., and Trinickia gen. nov.: implications for the evolution of diazotrophy and nodulation in the Burkholderiaceae.</title>
        <authorList>
            <person name="Estrada De Los Santos P."/>
            <person name="Palmer M."/>
            <person name="Chavez-Ramirez B."/>
            <person name="Steenkamp E.T."/>
            <person name="Hirsch A.M."/>
            <person name="Manyaka P."/>
            <person name="Maluk M."/>
            <person name="Lafos M."/>
            <person name="Crook M."/>
            <person name="Gross E."/>
            <person name="Simon M.F."/>
            <person name="Bueno Dos Reis Junior F."/>
            <person name="Poole P.S."/>
            <person name="Venter S.N."/>
            <person name="James E.K."/>
        </authorList>
    </citation>
    <scope>NUCLEOTIDE SEQUENCE [LARGE SCALE GENOMIC DNA]</scope>
    <source>
        <strain evidence="2 3">JPY-366</strain>
    </source>
</reference>
<feature type="signal peptide" evidence="1">
    <location>
        <begin position="1"/>
        <end position="35"/>
    </location>
</feature>
<accession>A0A2T3XN41</accession>
<name>A0A2T3XN41_9BURK</name>
<dbReference type="RefSeq" id="WP_107153402.1">
    <property type="nucleotide sequence ID" value="NZ_PYUC01000015.1"/>
</dbReference>
<organism evidence="2 3">
    <name type="scientific">Trinickia symbiotica</name>
    <dbReference type="NCBI Taxonomy" id="863227"/>
    <lineage>
        <taxon>Bacteria</taxon>
        <taxon>Pseudomonadati</taxon>
        <taxon>Pseudomonadota</taxon>
        <taxon>Betaproteobacteria</taxon>
        <taxon>Burkholderiales</taxon>
        <taxon>Burkholderiaceae</taxon>
        <taxon>Trinickia</taxon>
    </lineage>
</organism>
<gene>
    <name evidence="2" type="ORF">C9I57_25645</name>
</gene>
<sequence length="134" mass="14379">MFPKRLAAKIAMPVSMSGGAILVLCASFSTTYAHAGSSLDCQKLNAATSGPDNNFRPPASATVTGSGRAYFYSAPAPQCLTKRTFIVPGDVVAVYKPYKTWYQVMYVNKSGEDFQGWVEEGRLRLDGQLGGGDQ</sequence>
<feature type="chain" id="PRO_5015692238" description="SH3 domain-containing protein" evidence="1">
    <location>
        <begin position="36"/>
        <end position="134"/>
    </location>
</feature>
<dbReference type="EMBL" id="PYUC01000015">
    <property type="protein sequence ID" value="PTB17910.1"/>
    <property type="molecule type" value="Genomic_DNA"/>
</dbReference>
<dbReference type="Proteomes" id="UP000240638">
    <property type="component" value="Unassembled WGS sequence"/>
</dbReference>
<comment type="caution">
    <text evidence="2">The sequence shown here is derived from an EMBL/GenBank/DDBJ whole genome shotgun (WGS) entry which is preliminary data.</text>
</comment>
<evidence type="ECO:0000256" key="1">
    <source>
        <dbReference type="SAM" id="SignalP"/>
    </source>
</evidence>
<evidence type="ECO:0008006" key="4">
    <source>
        <dbReference type="Google" id="ProtNLM"/>
    </source>
</evidence>
<proteinExistence type="predicted"/>
<dbReference type="AlphaFoldDB" id="A0A2T3XN41"/>
<protein>
    <recommendedName>
        <fullName evidence="4">SH3 domain-containing protein</fullName>
    </recommendedName>
</protein>